<accession>A0A8X6LIT5</accession>
<name>A0A8X6LIT5_TRICU</name>
<sequence>MGIHPNNLEDSCYFTPKALKGIQSYNGRQIKIQQLKENKILGMPRKCNNGNHRQFINPTDPGKVAPERPNLPRSLLHWCSGQQTNEYPNRQGNQYNLNVQLHITILTSATSVPRSLTICNKDQRIRPMFTFHPVAEHHEKPR</sequence>
<dbReference type="Proteomes" id="UP000887116">
    <property type="component" value="Unassembled WGS sequence"/>
</dbReference>
<gene>
    <name evidence="1" type="ORF">TNCT_399621</name>
</gene>
<proteinExistence type="predicted"/>
<dbReference type="EMBL" id="BMAO01006604">
    <property type="protein sequence ID" value="GFR09937.1"/>
    <property type="molecule type" value="Genomic_DNA"/>
</dbReference>
<keyword evidence="2" id="KW-1185">Reference proteome</keyword>
<organism evidence="1 2">
    <name type="scientific">Trichonephila clavata</name>
    <name type="common">Joro spider</name>
    <name type="synonym">Nephila clavata</name>
    <dbReference type="NCBI Taxonomy" id="2740835"/>
    <lineage>
        <taxon>Eukaryota</taxon>
        <taxon>Metazoa</taxon>
        <taxon>Ecdysozoa</taxon>
        <taxon>Arthropoda</taxon>
        <taxon>Chelicerata</taxon>
        <taxon>Arachnida</taxon>
        <taxon>Araneae</taxon>
        <taxon>Araneomorphae</taxon>
        <taxon>Entelegynae</taxon>
        <taxon>Araneoidea</taxon>
        <taxon>Nephilidae</taxon>
        <taxon>Trichonephila</taxon>
    </lineage>
</organism>
<protein>
    <submittedName>
        <fullName evidence="1">Uncharacterized protein</fullName>
    </submittedName>
</protein>
<evidence type="ECO:0000313" key="1">
    <source>
        <dbReference type="EMBL" id="GFR09937.1"/>
    </source>
</evidence>
<reference evidence="1" key="1">
    <citation type="submission" date="2020-07" db="EMBL/GenBank/DDBJ databases">
        <title>Multicomponent nature underlies the extraordinary mechanical properties of spider dragline silk.</title>
        <authorList>
            <person name="Kono N."/>
            <person name="Nakamura H."/>
            <person name="Mori M."/>
            <person name="Yoshida Y."/>
            <person name="Ohtoshi R."/>
            <person name="Malay A.D."/>
            <person name="Moran D.A.P."/>
            <person name="Tomita M."/>
            <person name="Numata K."/>
            <person name="Arakawa K."/>
        </authorList>
    </citation>
    <scope>NUCLEOTIDE SEQUENCE</scope>
</reference>
<comment type="caution">
    <text evidence="1">The sequence shown here is derived from an EMBL/GenBank/DDBJ whole genome shotgun (WGS) entry which is preliminary data.</text>
</comment>
<evidence type="ECO:0000313" key="2">
    <source>
        <dbReference type="Proteomes" id="UP000887116"/>
    </source>
</evidence>
<dbReference type="AlphaFoldDB" id="A0A8X6LIT5"/>